<dbReference type="EC" id="2.1.2.11" evidence="14"/>
<dbReference type="SUPFAM" id="SSF51621">
    <property type="entry name" value="Phosphoenolpyruvate/pyruvate domain"/>
    <property type="match status" value="1"/>
</dbReference>
<name>A0A2Z6EY46_9BURK</name>
<dbReference type="GO" id="GO:0046654">
    <property type="term" value="P:tetrahydrofolate biosynthetic process"/>
    <property type="evidence" value="ECO:0007669"/>
    <property type="project" value="UniProtKB-UniPathway"/>
</dbReference>
<evidence type="ECO:0000256" key="11">
    <source>
        <dbReference type="ARBA" id="ARBA00022842"/>
    </source>
</evidence>
<dbReference type="EMBL" id="AP018150">
    <property type="protein sequence ID" value="BBE10337.1"/>
    <property type="molecule type" value="Genomic_DNA"/>
</dbReference>
<dbReference type="SUPFAM" id="SSF55083">
    <property type="entry name" value="6-hydroxymethyl-7,8-dihydropterin pyrophosphokinase, HPPK"/>
    <property type="match status" value="1"/>
</dbReference>
<keyword evidence="15" id="KW-0489">Methyltransferase</keyword>
<dbReference type="KEGG" id="mcys:MCB1EB_2176"/>
<dbReference type="PANTHER" id="PTHR20881">
    <property type="entry name" value="3-METHYL-2-OXOBUTANOATE HYDROXYMETHYLTRANSFERASE"/>
    <property type="match status" value="1"/>
</dbReference>
<dbReference type="Pfam" id="PF01288">
    <property type="entry name" value="HPPK"/>
    <property type="match status" value="1"/>
</dbReference>
<dbReference type="Proteomes" id="UP000282597">
    <property type="component" value="Chromosome"/>
</dbReference>
<evidence type="ECO:0000256" key="2">
    <source>
        <dbReference type="ARBA" id="ARBA00005051"/>
    </source>
</evidence>
<dbReference type="FunFam" id="3.20.20.60:FF:000003">
    <property type="entry name" value="3-methyl-2-oxobutanoate hydroxymethyltransferase"/>
    <property type="match status" value="1"/>
</dbReference>
<reference evidence="15 16" key="1">
    <citation type="journal article" date="2018" name="Microbes Environ.">
        <title>Comparative Genomic Insights into Endofungal Lifestyles of Two Bacterial Endosymbionts, Mycoavidus cysteinexigens and Burkholderia rhizoxinica.</title>
        <authorList>
            <person name="Sharmin D."/>
            <person name="Guo Y."/>
            <person name="Nishizawa T."/>
            <person name="Ohshima S."/>
            <person name="Sato Y."/>
            <person name="Takashima Y."/>
            <person name="Narisawa K."/>
            <person name="Ohta H."/>
        </authorList>
    </citation>
    <scope>NUCLEOTIDE SEQUENCE [LARGE SCALE GENOMIC DNA]</scope>
    <source>
        <strain evidence="15 16">B1-EB</strain>
    </source>
</reference>
<keyword evidence="11 14" id="KW-0460">Magnesium</keyword>
<sequence>MSIAYLGLGANLGNPRKTLQAAIGWLAQQANVTLRAQSSFYRSAPVQASGNDFYNCVLALETTLSPFQLLALCAAGEDYFGRLRSYRNAPRTLDIDILLYDQLSIDTANLIVPHPRLTERAFVLLPLLELNADFEIPQRGRADAFLPAVAAQRIDKVLDKNLIQFDAPNSAFSSSTFIHRPNMDYLAENSRQAITVPHLQIMREKAEKIAALTCYDASFAALLDQAGVDVLLIGDSLGNVIQGHATTLPVTVADIAYHTACVARSQSRALIVADLPFGSYATPSEAFANAVTLMRAGAQMVKLEGGMWLSDIVRFLVERSIPVCAHIGLTPQSVHALGGFKVQGKTGAAAKQLLCDAQALQQAGAQLLVIEAVPTALGAQLTDALLIPTIGIGAGPDCSGQVLVLYDLLGVSTGKRPRFAKNFVSEQARQASNQPILQAAVEAYVHEVKMGVFPAAEHTF</sequence>
<keyword evidence="9" id="KW-0418">Kinase</keyword>
<keyword evidence="10" id="KW-0067">ATP-binding</keyword>
<evidence type="ECO:0000256" key="1">
    <source>
        <dbReference type="ARBA" id="ARBA00005033"/>
    </source>
</evidence>
<dbReference type="GO" id="GO:0032259">
    <property type="term" value="P:methylation"/>
    <property type="evidence" value="ECO:0007669"/>
    <property type="project" value="UniProtKB-KW"/>
</dbReference>
<dbReference type="PANTHER" id="PTHR20881:SF0">
    <property type="entry name" value="3-METHYL-2-OXOBUTANOATE HYDROXYMETHYLTRANSFERASE"/>
    <property type="match status" value="1"/>
</dbReference>
<evidence type="ECO:0000256" key="4">
    <source>
        <dbReference type="ARBA" id="ARBA00011424"/>
    </source>
</evidence>
<dbReference type="InterPro" id="IPR040442">
    <property type="entry name" value="Pyrv_kinase-like_dom_sf"/>
</dbReference>
<evidence type="ECO:0000256" key="6">
    <source>
        <dbReference type="ARBA" id="ARBA00022679"/>
    </source>
</evidence>
<evidence type="ECO:0000313" key="15">
    <source>
        <dbReference type="EMBL" id="BBE10337.1"/>
    </source>
</evidence>
<dbReference type="NCBIfam" id="TIGR01498">
    <property type="entry name" value="folK"/>
    <property type="match status" value="1"/>
</dbReference>
<evidence type="ECO:0000256" key="7">
    <source>
        <dbReference type="ARBA" id="ARBA00022723"/>
    </source>
</evidence>
<keyword evidence="14" id="KW-0963">Cytoplasm</keyword>
<feature type="binding site" evidence="14">
    <location>
        <begin position="235"/>
        <end position="236"/>
    </location>
    <ligand>
        <name>3-methyl-2-oxobutanoate</name>
        <dbReference type="ChEBI" id="CHEBI:11851"/>
    </ligand>
</feature>
<dbReference type="InterPro" id="IPR003700">
    <property type="entry name" value="Pantoate_hydroxy_MeTrfase"/>
</dbReference>
<comment type="pathway">
    <text evidence="1 14">Cofactor biosynthesis; (R)-pantothenate biosynthesis; (R)-pantoate from 3-methyl-2-oxobutanoate: step 1/2.</text>
</comment>
<evidence type="ECO:0000256" key="3">
    <source>
        <dbReference type="ARBA" id="ARBA00008676"/>
    </source>
</evidence>
<comment type="cofactor">
    <cofactor evidence="14">
        <name>Mg(2+)</name>
        <dbReference type="ChEBI" id="CHEBI:18420"/>
    </cofactor>
    <text evidence="14">Binds 1 Mg(2+) ion per subunit.</text>
</comment>
<evidence type="ECO:0000313" key="16">
    <source>
        <dbReference type="Proteomes" id="UP000282597"/>
    </source>
</evidence>
<dbReference type="HAMAP" id="MF_00156">
    <property type="entry name" value="PanB"/>
    <property type="match status" value="1"/>
</dbReference>
<feature type="binding site" evidence="14">
    <location>
        <position position="235"/>
    </location>
    <ligand>
        <name>Mg(2+)</name>
        <dbReference type="ChEBI" id="CHEBI:18420"/>
    </ligand>
</feature>
<gene>
    <name evidence="14" type="primary">panB</name>
    <name evidence="15" type="ORF">MCB1EB_2176</name>
</gene>
<dbReference type="NCBIfam" id="NF001452">
    <property type="entry name" value="PRK00311.1"/>
    <property type="match status" value="1"/>
</dbReference>
<dbReference type="GO" id="GO:0015940">
    <property type="term" value="P:pantothenate biosynthetic process"/>
    <property type="evidence" value="ECO:0007669"/>
    <property type="project" value="UniProtKB-UniRule"/>
</dbReference>
<dbReference type="UniPathway" id="UPA00028">
    <property type="reaction ID" value="UER00003"/>
</dbReference>
<dbReference type="PROSITE" id="PS00794">
    <property type="entry name" value="HPPK"/>
    <property type="match status" value="1"/>
</dbReference>
<comment type="catalytic activity">
    <reaction evidence="14">
        <text>(6R)-5,10-methylene-5,6,7,8-tetrahydrofolate + 3-methyl-2-oxobutanoate + H2O = 2-dehydropantoate + (6S)-5,6,7,8-tetrahydrofolate</text>
        <dbReference type="Rhea" id="RHEA:11824"/>
        <dbReference type="ChEBI" id="CHEBI:11561"/>
        <dbReference type="ChEBI" id="CHEBI:11851"/>
        <dbReference type="ChEBI" id="CHEBI:15377"/>
        <dbReference type="ChEBI" id="CHEBI:15636"/>
        <dbReference type="ChEBI" id="CHEBI:57453"/>
        <dbReference type="EC" id="2.1.2.11"/>
    </reaction>
</comment>
<dbReference type="NCBIfam" id="TIGR00222">
    <property type="entry name" value="panB"/>
    <property type="match status" value="1"/>
</dbReference>
<comment type="similarity">
    <text evidence="3 14">Belongs to the PanB family.</text>
</comment>
<accession>A0A2Z6EY46</accession>
<dbReference type="GO" id="GO:0003864">
    <property type="term" value="F:3-methyl-2-oxobutanoate hydroxymethyltransferase activity"/>
    <property type="evidence" value="ECO:0007669"/>
    <property type="project" value="UniProtKB-UniRule"/>
</dbReference>
<evidence type="ECO:0000256" key="5">
    <source>
        <dbReference type="ARBA" id="ARBA00022655"/>
    </source>
</evidence>
<evidence type="ECO:0000256" key="9">
    <source>
        <dbReference type="ARBA" id="ARBA00022777"/>
    </source>
</evidence>
<comment type="function">
    <text evidence="13 14">Catalyzes the reversible reaction in which hydroxymethyl group from 5,10-methylenetetrahydrofolate is transferred onto alpha-ketoisovalerate to form ketopantoate.</text>
</comment>
<feature type="binding site" evidence="14">
    <location>
        <position position="274"/>
    </location>
    <ligand>
        <name>3-methyl-2-oxobutanoate</name>
        <dbReference type="ChEBI" id="CHEBI:11851"/>
    </ligand>
</feature>
<evidence type="ECO:0000256" key="10">
    <source>
        <dbReference type="ARBA" id="ARBA00022840"/>
    </source>
</evidence>
<keyword evidence="16" id="KW-1185">Reference proteome</keyword>
<dbReference type="GO" id="GO:0016301">
    <property type="term" value="F:kinase activity"/>
    <property type="evidence" value="ECO:0007669"/>
    <property type="project" value="UniProtKB-KW"/>
</dbReference>
<dbReference type="Gene3D" id="3.30.70.560">
    <property type="entry name" value="7,8-Dihydro-6-hydroxymethylpterin-pyrophosphokinase HPPK"/>
    <property type="match status" value="1"/>
</dbReference>
<keyword evidence="6 14" id="KW-0808">Transferase</keyword>
<comment type="subunit">
    <text evidence="4 14">Homodecamer; pentamer of dimers.</text>
</comment>
<dbReference type="UniPathway" id="UPA00077">
    <property type="reaction ID" value="UER00155"/>
</dbReference>
<dbReference type="Gene3D" id="3.20.20.60">
    <property type="entry name" value="Phosphoenolpyruvate-binding domains"/>
    <property type="match status" value="1"/>
</dbReference>
<keyword evidence="12" id="KW-0289">Folate biosynthesis</keyword>
<feature type="binding site" evidence="14">
    <location>
        <position position="274"/>
    </location>
    <ligand>
        <name>Mg(2+)</name>
        <dbReference type="ChEBI" id="CHEBI:18420"/>
    </ligand>
</feature>
<dbReference type="GO" id="GO:0046656">
    <property type="term" value="P:folic acid biosynthetic process"/>
    <property type="evidence" value="ECO:0007669"/>
    <property type="project" value="UniProtKB-KW"/>
</dbReference>
<evidence type="ECO:0000256" key="14">
    <source>
        <dbReference type="HAMAP-Rule" id="MF_00156"/>
    </source>
</evidence>
<keyword evidence="5 14" id="KW-0566">Pantothenate biosynthesis</keyword>
<feature type="binding site" evidence="14">
    <location>
        <position position="302"/>
    </location>
    <ligand>
        <name>3-methyl-2-oxobutanoate</name>
        <dbReference type="ChEBI" id="CHEBI:11851"/>
    </ligand>
</feature>
<comment type="pathway">
    <text evidence="2">Cofactor biosynthesis; tetrahydrofolate biosynthesis; 2-amino-4-hydroxy-6-hydroxymethyl-7,8-dihydropteridine diphosphate from 7,8-dihydroneopterin triphosphate: step 4/4.</text>
</comment>
<dbReference type="GO" id="GO:0008168">
    <property type="term" value="F:methyltransferase activity"/>
    <property type="evidence" value="ECO:0007669"/>
    <property type="project" value="UniProtKB-KW"/>
</dbReference>
<dbReference type="GO" id="GO:0005524">
    <property type="term" value="F:ATP binding"/>
    <property type="evidence" value="ECO:0007669"/>
    <property type="project" value="UniProtKB-KW"/>
</dbReference>
<keyword evidence="7 14" id="KW-0479">Metal-binding</keyword>
<evidence type="ECO:0000256" key="12">
    <source>
        <dbReference type="ARBA" id="ARBA00022909"/>
    </source>
</evidence>
<dbReference type="Pfam" id="PF02548">
    <property type="entry name" value="Pantoate_transf"/>
    <property type="match status" value="1"/>
</dbReference>
<comment type="subcellular location">
    <subcellularLocation>
        <location evidence="14">Cytoplasm</location>
    </subcellularLocation>
</comment>
<evidence type="ECO:0000256" key="13">
    <source>
        <dbReference type="ARBA" id="ARBA00056497"/>
    </source>
</evidence>
<organism evidence="15 16">
    <name type="scientific">Mycoavidus cysteinexigens</name>
    <dbReference type="NCBI Taxonomy" id="1553431"/>
    <lineage>
        <taxon>Bacteria</taxon>
        <taxon>Pseudomonadati</taxon>
        <taxon>Pseudomonadota</taxon>
        <taxon>Betaproteobacteria</taxon>
        <taxon>Burkholderiales</taxon>
        <taxon>Burkholderiaceae</taxon>
        <taxon>Mycoavidus</taxon>
    </lineage>
</organism>
<dbReference type="GO" id="GO:0003848">
    <property type="term" value="F:2-amino-4-hydroxy-6-hydroxymethyldihydropteridine diphosphokinase activity"/>
    <property type="evidence" value="ECO:0007669"/>
    <property type="project" value="InterPro"/>
</dbReference>
<dbReference type="AlphaFoldDB" id="A0A2Z6EY46"/>
<dbReference type="GO" id="GO:0000287">
    <property type="term" value="F:magnesium ion binding"/>
    <property type="evidence" value="ECO:0007669"/>
    <property type="project" value="TreeGrafter"/>
</dbReference>
<dbReference type="InterPro" id="IPR000550">
    <property type="entry name" value="Hppk"/>
</dbReference>
<feature type="binding site" evidence="14">
    <location>
        <position position="304"/>
    </location>
    <ligand>
        <name>Mg(2+)</name>
        <dbReference type="ChEBI" id="CHEBI:18420"/>
    </ligand>
</feature>
<dbReference type="InterPro" id="IPR015813">
    <property type="entry name" value="Pyrv/PenolPyrv_kinase-like_dom"/>
</dbReference>
<evidence type="ECO:0000256" key="8">
    <source>
        <dbReference type="ARBA" id="ARBA00022741"/>
    </source>
</evidence>
<dbReference type="GO" id="GO:0005737">
    <property type="term" value="C:cytoplasm"/>
    <property type="evidence" value="ECO:0007669"/>
    <property type="project" value="UniProtKB-SubCell"/>
</dbReference>
<dbReference type="CDD" id="cd06557">
    <property type="entry name" value="KPHMT-like"/>
    <property type="match status" value="1"/>
</dbReference>
<feature type="active site" description="Proton acceptor" evidence="14">
    <location>
        <position position="371"/>
    </location>
</feature>
<dbReference type="CDD" id="cd00483">
    <property type="entry name" value="HPPK"/>
    <property type="match status" value="1"/>
</dbReference>
<proteinExistence type="inferred from homology"/>
<protein>
    <recommendedName>
        <fullName evidence="14">3-methyl-2-oxobutanoate hydroxymethyltransferase</fullName>
        <ecNumber evidence="14">2.1.2.11</ecNumber>
    </recommendedName>
    <alternativeName>
        <fullName evidence="14">Ketopantoate hydroxymethyltransferase</fullName>
        <shortName evidence="14">KPHMT</shortName>
    </alternativeName>
</protein>
<dbReference type="InterPro" id="IPR035907">
    <property type="entry name" value="Hppk_sf"/>
</dbReference>
<keyword evidence="8" id="KW-0547">Nucleotide-binding</keyword>